<dbReference type="Gene3D" id="1.10.1040.10">
    <property type="entry name" value="N-(1-d-carboxylethyl)-l-norvaline Dehydrogenase, domain 2"/>
    <property type="match status" value="1"/>
</dbReference>
<dbReference type="PANTHER" id="PTHR22981">
    <property type="entry name" value="3-HYDROXYISOBUTYRATE DEHYDROGENASE-RELATED"/>
    <property type="match status" value="1"/>
</dbReference>
<feature type="domain" description="3-hydroxyisobutyrate dehydrogenase-like NAD-binding" evidence="5">
    <location>
        <begin position="165"/>
        <end position="285"/>
    </location>
</feature>
<dbReference type="RefSeq" id="WP_189491907.1">
    <property type="nucleotide sequence ID" value="NZ_BMZO01000010.1"/>
</dbReference>
<evidence type="ECO:0000256" key="1">
    <source>
        <dbReference type="ARBA" id="ARBA00023002"/>
    </source>
</evidence>
<protein>
    <submittedName>
        <fullName evidence="6">Oxidoreductase</fullName>
    </submittedName>
</protein>
<accession>A0A8J3DUH4</accession>
<dbReference type="Gene3D" id="3.40.50.720">
    <property type="entry name" value="NAD(P)-binding Rossmann-like Domain"/>
    <property type="match status" value="1"/>
</dbReference>
<keyword evidence="7" id="KW-1185">Reference proteome</keyword>
<dbReference type="GO" id="GO:0016616">
    <property type="term" value="F:oxidoreductase activity, acting on the CH-OH group of donors, NAD or NADP as acceptor"/>
    <property type="evidence" value="ECO:0007669"/>
    <property type="project" value="TreeGrafter"/>
</dbReference>
<organism evidence="6 7">
    <name type="scientific">Limoniibacter endophyticus</name>
    <dbReference type="NCBI Taxonomy" id="1565040"/>
    <lineage>
        <taxon>Bacteria</taxon>
        <taxon>Pseudomonadati</taxon>
        <taxon>Pseudomonadota</taxon>
        <taxon>Alphaproteobacteria</taxon>
        <taxon>Hyphomicrobiales</taxon>
        <taxon>Bartonellaceae</taxon>
        <taxon>Limoniibacter</taxon>
    </lineage>
</organism>
<dbReference type="SUPFAM" id="SSF51735">
    <property type="entry name" value="NAD(P)-binding Rossmann-fold domains"/>
    <property type="match status" value="1"/>
</dbReference>
<dbReference type="GO" id="GO:0050661">
    <property type="term" value="F:NADP binding"/>
    <property type="evidence" value="ECO:0007669"/>
    <property type="project" value="InterPro"/>
</dbReference>
<dbReference type="GO" id="GO:0051287">
    <property type="term" value="F:NAD binding"/>
    <property type="evidence" value="ECO:0007669"/>
    <property type="project" value="InterPro"/>
</dbReference>
<dbReference type="Proteomes" id="UP000641137">
    <property type="component" value="Unassembled WGS sequence"/>
</dbReference>
<dbReference type="PANTHER" id="PTHR22981:SF7">
    <property type="entry name" value="3-HYDROXYISOBUTYRATE DEHYDROGENASE, MITOCHONDRIAL"/>
    <property type="match status" value="1"/>
</dbReference>
<evidence type="ECO:0000259" key="5">
    <source>
        <dbReference type="Pfam" id="PF14833"/>
    </source>
</evidence>
<reference evidence="6" key="2">
    <citation type="submission" date="2020-09" db="EMBL/GenBank/DDBJ databases">
        <authorList>
            <person name="Sun Q."/>
            <person name="Kim S."/>
        </authorList>
    </citation>
    <scope>NUCLEOTIDE SEQUENCE</scope>
    <source>
        <strain evidence="6">KCTC 42097</strain>
    </source>
</reference>
<reference evidence="6" key="1">
    <citation type="journal article" date="2014" name="Int. J. Syst. Evol. Microbiol.">
        <title>Complete genome sequence of Corynebacterium casei LMG S-19264T (=DSM 44701T), isolated from a smear-ripened cheese.</title>
        <authorList>
            <consortium name="US DOE Joint Genome Institute (JGI-PGF)"/>
            <person name="Walter F."/>
            <person name="Albersmeier A."/>
            <person name="Kalinowski J."/>
            <person name="Ruckert C."/>
        </authorList>
    </citation>
    <scope>NUCLEOTIDE SEQUENCE</scope>
    <source>
        <strain evidence="6">KCTC 42097</strain>
    </source>
</reference>
<feature type="active site" evidence="3">
    <location>
        <position position="171"/>
    </location>
</feature>
<dbReference type="AlphaFoldDB" id="A0A8J3DUH4"/>
<sequence length="300" mass="31509">MNEEIGFVGLGNMGAPMAKRLLDAGYRLVVTDMREDARRAFEELGARAVGSAREVADAAETIFISLPTPVIVEAVATEAGGLIDGGAIKRVIDLSTTGATTSARVAEKLAEKRIAHLDAPVSGGKHGAEKGTLAVMASGPKAHFELVQAMLRNIGKVFFIGEAAGLAQTMKLVNNLLSATAMAATSEAVVMAVKAGIDPSIAVDVINVGSGRNSASQDKFPKAIIPRSFDYGFTTGLMYKDLKLCMQEAEALGVQMLVANSVKQLWQIVHTELGPDSDFTQVVQVPEQWAGVTVGTPADK</sequence>
<dbReference type="Pfam" id="PF03446">
    <property type="entry name" value="NAD_binding_2"/>
    <property type="match status" value="1"/>
</dbReference>
<evidence type="ECO:0000259" key="4">
    <source>
        <dbReference type="Pfam" id="PF03446"/>
    </source>
</evidence>
<comment type="caution">
    <text evidence="6">The sequence shown here is derived from an EMBL/GenBank/DDBJ whole genome shotgun (WGS) entry which is preliminary data.</text>
</comment>
<dbReference type="InterPro" id="IPR006115">
    <property type="entry name" value="6PGDH_NADP-bd"/>
</dbReference>
<dbReference type="PIRSF" id="PIRSF000103">
    <property type="entry name" value="HIBADH"/>
    <property type="match status" value="1"/>
</dbReference>
<evidence type="ECO:0000313" key="6">
    <source>
        <dbReference type="EMBL" id="GHC78221.1"/>
    </source>
</evidence>
<feature type="domain" description="6-phosphogluconate dehydrogenase NADP-binding" evidence="4">
    <location>
        <begin position="4"/>
        <end position="161"/>
    </location>
</feature>
<dbReference type="SUPFAM" id="SSF48179">
    <property type="entry name" value="6-phosphogluconate dehydrogenase C-terminal domain-like"/>
    <property type="match status" value="1"/>
</dbReference>
<evidence type="ECO:0000256" key="3">
    <source>
        <dbReference type="PIRSR" id="PIRSR000103-1"/>
    </source>
</evidence>
<dbReference type="InterPro" id="IPR029154">
    <property type="entry name" value="HIBADH-like_NADP-bd"/>
</dbReference>
<proteinExistence type="predicted"/>
<name>A0A8J3DUH4_9HYPH</name>
<dbReference type="PROSITE" id="PS00895">
    <property type="entry name" value="3_HYDROXYISOBUT_DH"/>
    <property type="match status" value="1"/>
</dbReference>
<dbReference type="InterPro" id="IPR013328">
    <property type="entry name" value="6PGD_dom2"/>
</dbReference>
<dbReference type="InterPro" id="IPR015815">
    <property type="entry name" value="HIBADH-related"/>
</dbReference>
<dbReference type="Pfam" id="PF14833">
    <property type="entry name" value="NAD_binding_11"/>
    <property type="match status" value="1"/>
</dbReference>
<dbReference type="InterPro" id="IPR002204">
    <property type="entry name" value="3-OH-isobutyrate_DH-rel_CS"/>
</dbReference>
<dbReference type="InterPro" id="IPR008927">
    <property type="entry name" value="6-PGluconate_DH-like_C_sf"/>
</dbReference>
<gene>
    <name evidence="6" type="ORF">GCM10010136_29980</name>
</gene>
<dbReference type="EMBL" id="BMZO01000010">
    <property type="protein sequence ID" value="GHC78221.1"/>
    <property type="molecule type" value="Genomic_DNA"/>
</dbReference>
<evidence type="ECO:0000313" key="7">
    <source>
        <dbReference type="Proteomes" id="UP000641137"/>
    </source>
</evidence>
<dbReference type="GO" id="GO:0016054">
    <property type="term" value="P:organic acid catabolic process"/>
    <property type="evidence" value="ECO:0007669"/>
    <property type="project" value="UniProtKB-ARBA"/>
</dbReference>
<keyword evidence="2" id="KW-0520">NAD</keyword>
<dbReference type="InterPro" id="IPR036291">
    <property type="entry name" value="NAD(P)-bd_dom_sf"/>
</dbReference>
<keyword evidence="1" id="KW-0560">Oxidoreductase</keyword>
<evidence type="ECO:0000256" key="2">
    <source>
        <dbReference type="ARBA" id="ARBA00023027"/>
    </source>
</evidence>